<proteinExistence type="predicted"/>
<dbReference type="InterPro" id="IPR036388">
    <property type="entry name" value="WH-like_DNA-bd_sf"/>
</dbReference>
<comment type="caution">
    <text evidence="1">The sequence shown here is derived from an EMBL/GenBank/DDBJ whole genome shotgun (WGS) entry which is preliminary data.</text>
</comment>
<organism evidence="1 2">
    <name type="scientific">Candidatus Sherwoodlollariibacterium unditelluris</name>
    <dbReference type="NCBI Taxonomy" id="1974757"/>
    <lineage>
        <taxon>Bacteria</taxon>
        <taxon>Pseudomonadati</taxon>
        <taxon>Candidatus Omnitrophota</taxon>
        <taxon>Candidatus Sherwoodlollariibacterium</taxon>
    </lineage>
</organism>
<name>A0A2G9YK78_9BACT</name>
<protein>
    <submittedName>
        <fullName evidence="1">Rrf2 family transcriptional regulator</fullName>
    </submittedName>
</protein>
<feature type="non-terminal residue" evidence="1">
    <location>
        <position position="1"/>
    </location>
</feature>
<dbReference type="PROSITE" id="PS51197">
    <property type="entry name" value="HTH_RRF2_2"/>
    <property type="match status" value="1"/>
</dbReference>
<evidence type="ECO:0000313" key="2">
    <source>
        <dbReference type="Proteomes" id="UP000231292"/>
    </source>
</evidence>
<dbReference type="InterPro" id="IPR000944">
    <property type="entry name" value="Tscrpt_reg_Rrf2"/>
</dbReference>
<reference evidence="1 2" key="1">
    <citation type="submission" date="2017-09" db="EMBL/GenBank/DDBJ databases">
        <title>Depth-based differentiation of microbial function through sediment-hosted aquifers and enrichment of novel symbionts in the deep terrestrial subsurface.</title>
        <authorList>
            <person name="Probst A.J."/>
            <person name="Ladd B."/>
            <person name="Jarett J.K."/>
            <person name="Geller-Mcgrath D.E."/>
            <person name="Sieber C.M."/>
            <person name="Emerson J.B."/>
            <person name="Anantharaman K."/>
            <person name="Thomas B.C."/>
            <person name="Malmstrom R."/>
            <person name="Stieglmeier M."/>
            <person name="Klingl A."/>
            <person name="Woyke T."/>
            <person name="Ryan C.M."/>
            <person name="Banfield J.F."/>
        </authorList>
    </citation>
    <scope>NUCLEOTIDE SEQUENCE [LARGE SCALE GENOMIC DNA]</scope>
    <source>
        <strain evidence="1">CG23_combo_of_CG06-09_8_20_14_all_41_10</strain>
    </source>
</reference>
<dbReference type="AlphaFoldDB" id="A0A2G9YK78"/>
<dbReference type="EMBL" id="PCRK01000143">
    <property type="protein sequence ID" value="PIP18931.1"/>
    <property type="molecule type" value="Genomic_DNA"/>
</dbReference>
<dbReference type="InterPro" id="IPR036390">
    <property type="entry name" value="WH_DNA-bd_sf"/>
</dbReference>
<evidence type="ECO:0000313" key="1">
    <source>
        <dbReference type="EMBL" id="PIP18931.1"/>
    </source>
</evidence>
<gene>
    <name evidence="1" type="ORF">COX41_05615</name>
</gene>
<dbReference type="SUPFAM" id="SSF46785">
    <property type="entry name" value="Winged helix' DNA-binding domain"/>
    <property type="match status" value="1"/>
</dbReference>
<sequence length="66" mass="7627">NDPGNIFLVDLIKIFQGPFILNECFLKKHPCPNIKRCILRKKITRIEEYVLKKLKGITVSCLLKGD</sequence>
<dbReference type="Gene3D" id="1.10.10.10">
    <property type="entry name" value="Winged helix-like DNA-binding domain superfamily/Winged helix DNA-binding domain"/>
    <property type="match status" value="1"/>
</dbReference>
<dbReference type="Proteomes" id="UP000231292">
    <property type="component" value="Unassembled WGS sequence"/>
</dbReference>
<accession>A0A2G9YK78</accession>